<reference evidence="1" key="1">
    <citation type="submission" date="2021-01" db="EMBL/GenBank/DDBJ databases">
        <authorList>
            <consortium name="Genoscope - CEA"/>
            <person name="William W."/>
        </authorList>
    </citation>
    <scope>NUCLEOTIDE SEQUENCE</scope>
</reference>
<name>A0A8S1X637_9CILI</name>
<sequence length="84" mass="9847">MMKQTQILSEHKNNIYTLNFMNKSNQLISGNEDKSIQYGNKNKIINGFPSRYQLEIINISIVQQQIIIKIQLYQEVMIILLNFG</sequence>
<comment type="caution">
    <text evidence="1">The sequence shown here is derived from an EMBL/GenBank/DDBJ whole genome shotgun (WGS) entry which is preliminary data.</text>
</comment>
<dbReference type="AlphaFoldDB" id="A0A8S1X637"/>
<proteinExistence type="predicted"/>
<dbReference type="EMBL" id="CAJJDO010000112">
    <property type="protein sequence ID" value="CAD8196262.1"/>
    <property type="molecule type" value="Genomic_DNA"/>
</dbReference>
<keyword evidence="2" id="KW-1185">Reference proteome</keyword>
<organism evidence="1 2">
    <name type="scientific">Paramecium pentaurelia</name>
    <dbReference type="NCBI Taxonomy" id="43138"/>
    <lineage>
        <taxon>Eukaryota</taxon>
        <taxon>Sar</taxon>
        <taxon>Alveolata</taxon>
        <taxon>Ciliophora</taxon>
        <taxon>Intramacronucleata</taxon>
        <taxon>Oligohymenophorea</taxon>
        <taxon>Peniculida</taxon>
        <taxon>Parameciidae</taxon>
        <taxon>Paramecium</taxon>
    </lineage>
</organism>
<accession>A0A8S1X637</accession>
<evidence type="ECO:0000313" key="2">
    <source>
        <dbReference type="Proteomes" id="UP000689195"/>
    </source>
</evidence>
<protein>
    <submittedName>
        <fullName evidence="1">Uncharacterized protein</fullName>
    </submittedName>
</protein>
<evidence type="ECO:0000313" key="1">
    <source>
        <dbReference type="EMBL" id="CAD8196262.1"/>
    </source>
</evidence>
<dbReference type="Proteomes" id="UP000689195">
    <property type="component" value="Unassembled WGS sequence"/>
</dbReference>
<gene>
    <name evidence="1" type="ORF">PPENT_87.1.T1120038</name>
</gene>
<dbReference type="OrthoDB" id="6252103at2759"/>